<name>A0A1N7JC49_9FLAO</name>
<organism evidence="2 3">
    <name type="scientific">Kaistella chaponensis</name>
    <dbReference type="NCBI Taxonomy" id="713588"/>
    <lineage>
        <taxon>Bacteria</taxon>
        <taxon>Pseudomonadati</taxon>
        <taxon>Bacteroidota</taxon>
        <taxon>Flavobacteriia</taxon>
        <taxon>Flavobacteriales</taxon>
        <taxon>Weeksellaceae</taxon>
        <taxon>Chryseobacterium group</taxon>
        <taxon>Kaistella</taxon>
    </lineage>
</organism>
<dbReference type="PROSITE" id="PS50943">
    <property type="entry name" value="HTH_CROC1"/>
    <property type="match status" value="1"/>
</dbReference>
<feature type="domain" description="HTH cro/C1-type" evidence="1">
    <location>
        <begin position="18"/>
        <end position="72"/>
    </location>
</feature>
<dbReference type="OrthoDB" id="674942at2"/>
<protein>
    <submittedName>
        <fullName evidence="2">Cro/C1-type HTH DNA-binding domain-containing protein</fullName>
    </submittedName>
</protein>
<proteinExistence type="predicted"/>
<dbReference type="EMBL" id="FTOI01000001">
    <property type="protein sequence ID" value="SIS46875.1"/>
    <property type="molecule type" value="Genomic_DNA"/>
</dbReference>
<keyword evidence="2" id="KW-0238">DNA-binding</keyword>
<dbReference type="InterPro" id="IPR001387">
    <property type="entry name" value="Cro/C1-type_HTH"/>
</dbReference>
<gene>
    <name evidence="2" type="ORF">SAMN05421789_101401</name>
</gene>
<evidence type="ECO:0000259" key="1">
    <source>
        <dbReference type="PROSITE" id="PS50943"/>
    </source>
</evidence>
<dbReference type="Proteomes" id="UP000185839">
    <property type="component" value="Unassembled WGS sequence"/>
</dbReference>
<dbReference type="InterPro" id="IPR010982">
    <property type="entry name" value="Lambda_DNA-bd_dom_sf"/>
</dbReference>
<dbReference type="CDD" id="cd00093">
    <property type="entry name" value="HTH_XRE"/>
    <property type="match status" value="1"/>
</dbReference>
<reference evidence="3" key="1">
    <citation type="submission" date="2017-01" db="EMBL/GenBank/DDBJ databases">
        <authorList>
            <person name="Varghese N."/>
            <person name="Submissions S."/>
        </authorList>
    </citation>
    <scope>NUCLEOTIDE SEQUENCE [LARGE SCALE GENOMIC DNA]</scope>
    <source>
        <strain evidence="3">DSM 23145</strain>
    </source>
</reference>
<dbReference type="SUPFAM" id="SSF47413">
    <property type="entry name" value="lambda repressor-like DNA-binding domains"/>
    <property type="match status" value="1"/>
</dbReference>
<dbReference type="STRING" id="713588.SAMN05421789_101401"/>
<evidence type="ECO:0000313" key="3">
    <source>
        <dbReference type="Proteomes" id="UP000185839"/>
    </source>
</evidence>
<sequence length="87" mass="10157">MQDIFDKEAVLKKLGARIKSLRIEKGYSSYEYFAYEHNISRAQFGRYERGEDLRFSTLVKIVAAFDMTFEKFFSEGFESSTEENSAT</sequence>
<dbReference type="Gene3D" id="1.10.260.40">
    <property type="entry name" value="lambda repressor-like DNA-binding domains"/>
    <property type="match status" value="1"/>
</dbReference>
<dbReference type="RefSeq" id="WP_076384817.1">
    <property type="nucleotide sequence ID" value="NZ_FTOI01000001.1"/>
</dbReference>
<dbReference type="Pfam" id="PF13443">
    <property type="entry name" value="HTH_26"/>
    <property type="match status" value="1"/>
</dbReference>
<dbReference type="SMART" id="SM00530">
    <property type="entry name" value="HTH_XRE"/>
    <property type="match status" value="1"/>
</dbReference>
<evidence type="ECO:0000313" key="2">
    <source>
        <dbReference type="EMBL" id="SIS46875.1"/>
    </source>
</evidence>
<dbReference type="AlphaFoldDB" id="A0A1N7JC49"/>
<keyword evidence="3" id="KW-1185">Reference proteome</keyword>
<dbReference type="GO" id="GO:0003677">
    <property type="term" value="F:DNA binding"/>
    <property type="evidence" value="ECO:0007669"/>
    <property type="project" value="UniProtKB-KW"/>
</dbReference>
<accession>A0A1N7JC49</accession>